<dbReference type="RefSeq" id="XP_025341183.1">
    <property type="nucleotide sequence ID" value="XM_025485718.1"/>
</dbReference>
<feature type="compositionally biased region" description="Low complexity" evidence="1">
    <location>
        <begin position="441"/>
        <end position="450"/>
    </location>
</feature>
<gene>
    <name evidence="2" type="ORF">CXQ85_002027</name>
</gene>
<dbReference type="GeneID" id="37007358"/>
<sequence>MANVALASSLARLGRPKGAVHFMVQLADSAESPSDRKLYLYALYRCLEENGGRSAEFAAQVENGILQEEAIEYVPRLEGVFFSPPPYLSMYEQVLKYEEAGGFTPLDCFSAAVKRDYDNSKRVADLVACPSKIFPAIDEFGPWYVSQNAIINQFKRSRSAMEKLISLAGPGFSGENQELSGVVQIASARAAAAVINFITGDYSTAFSWIPRYFAAVDSVRHHSLPSGIIGVTPRDVTTMAIIMANCIERGIQANPGTLERIYTRLVHPDAGLDIDEASFWASEIESGETSCSTLIQLETLSLSSKEYGYKNPLLSQRASMMDYSSSLRKSQVFSCCGHLRRQLAANNGVRVSIALESGQEITAKRYSPTECFEAARSYILAAANHPLDDPHLYRLYDRIIWVLGLAGGIHAKTLWLFLHARNWVYYAGNFVPASNRAGKRPSGSLLGRRGTLSRRPKSEGSITSSVRPQSRRSNSSDGSYSLRRIKTIDYREYIPIAPDFQPVKKCKEEESVGQGCSGAILSPWPHYKNSEQTLYMLHQFVNAIYDSVNESDGFISFDQYETPFLSPSIYEYSPDGKTPCIYMLGEYLPNQTKLVSTADFHVSPELRPQIKLSTPTIEEQYNLSKQLVQLWAGEHLSQHEFVPEWSKDVLQWAGAGHVVNQV</sequence>
<accession>A0A2V1ASH1</accession>
<evidence type="ECO:0000313" key="2">
    <source>
        <dbReference type="EMBL" id="PVH20243.1"/>
    </source>
</evidence>
<keyword evidence="3" id="KW-1185">Reference proteome</keyword>
<organism evidence="2 3">
    <name type="scientific">Candidozyma haemuli</name>
    <dbReference type="NCBI Taxonomy" id="45357"/>
    <lineage>
        <taxon>Eukaryota</taxon>
        <taxon>Fungi</taxon>
        <taxon>Dikarya</taxon>
        <taxon>Ascomycota</taxon>
        <taxon>Saccharomycotina</taxon>
        <taxon>Pichiomycetes</taxon>
        <taxon>Metschnikowiaceae</taxon>
        <taxon>Candidozyma</taxon>
    </lineage>
</organism>
<protein>
    <submittedName>
        <fullName evidence="2">Uncharacterized protein</fullName>
    </submittedName>
</protein>
<dbReference type="Proteomes" id="UP000244309">
    <property type="component" value="Unassembled WGS sequence"/>
</dbReference>
<dbReference type="OrthoDB" id="10552251at2759"/>
<reference evidence="2 3" key="1">
    <citation type="submission" date="2017-12" db="EMBL/GenBank/DDBJ databases">
        <title>Genome Sequence of a Multidrug-Resistant Candida haemulonii Isolate from a Patient with Chronic Leg Ulcers in Israel.</title>
        <authorList>
            <person name="Chow N.A."/>
            <person name="Gade L."/>
            <person name="Batra D."/>
            <person name="Rowe L.A."/>
            <person name="Ben-Ami R."/>
            <person name="Loparev V.N."/>
            <person name="Litvintseva A.P."/>
        </authorList>
    </citation>
    <scope>NUCLEOTIDE SEQUENCE [LARGE SCALE GENOMIC DNA]</scope>
    <source>
        <strain evidence="2 3">B11899</strain>
    </source>
</reference>
<feature type="compositionally biased region" description="Low complexity" evidence="1">
    <location>
        <begin position="471"/>
        <end position="480"/>
    </location>
</feature>
<proteinExistence type="predicted"/>
<dbReference type="AlphaFoldDB" id="A0A2V1ASH1"/>
<comment type="caution">
    <text evidence="2">The sequence shown here is derived from an EMBL/GenBank/DDBJ whole genome shotgun (WGS) entry which is preliminary data.</text>
</comment>
<evidence type="ECO:0000313" key="3">
    <source>
        <dbReference type="Proteomes" id="UP000244309"/>
    </source>
</evidence>
<dbReference type="EMBL" id="PKFO01000003">
    <property type="protein sequence ID" value="PVH20243.1"/>
    <property type="molecule type" value="Genomic_DNA"/>
</dbReference>
<dbReference type="VEuPathDB" id="FungiDB:CXQ85_002027"/>
<evidence type="ECO:0000256" key="1">
    <source>
        <dbReference type="SAM" id="MobiDB-lite"/>
    </source>
</evidence>
<name>A0A2V1ASH1_9ASCO</name>
<feature type="region of interest" description="Disordered" evidence="1">
    <location>
        <begin position="441"/>
        <end position="480"/>
    </location>
</feature>